<organism evidence="1 2">
    <name type="scientific">Pseudomonas phage Noxifer</name>
    <dbReference type="NCBI Taxonomy" id="2006684"/>
    <lineage>
        <taxon>Viruses</taxon>
        <taxon>Duplodnaviria</taxon>
        <taxon>Heunggongvirae</taxon>
        <taxon>Uroviricota</taxon>
        <taxon>Caudoviricetes</taxon>
        <taxon>Chimalliviridae</taxon>
        <taxon>Noxifervirus</taxon>
        <taxon>Noxifervirus noxifer</taxon>
    </lineage>
</organism>
<proteinExistence type="predicted"/>
<gene>
    <name evidence="1" type="ORF">NOXIFER_88</name>
</gene>
<dbReference type="OrthoDB" id="238at10239"/>
<protein>
    <submittedName>
        <fullName evidence="1">Virion structural protein</fullName>
    </submittedName>
</protein>
<name>A0A1Y0T160_9CAUD</name>
<dbReference type="Proteomes" id="UP000224829">
    <property type="component" value="Segment"/>
</dbReference>
<evidence type="ECO:0000313" key="2">
    <source>
        <dbReference type="Proteomes" id="UP000224829"/>
    </source>
</evidence>
<evidence type="ECO:0000313" key="1">
    <source>
        <dbReference type="EMBL" id="ARV77258.1"/>
    </source>
</evidence>
<keyword evidence="2" id="KW-1185">Reference proteome</keyword>
<sequence>MSEYKDNLGLILTNPNLMIQLAMDELERQVNGNGSYEVPDGTHPFVYAIEQGTLVAAMGMSEGQSLVRRLYRNNAITAEDLYLHMSDDDYLNRFATPALTNFEFYINKAEIISRMVPIGNDGVKQVVIPRNTTITVAGHVFTMQYPIIIRQMRHGGLQVIYDLDEPSPLQSMDSNLVTAKELAIKGQWYLFLQVPIYQFMVKSYVEPLNPSTPFEGTYTFTDQFLHVRAYVSDGKGGWTEIHTTHSDQSFDPTRLTLCLKVLNGKVFCEFPLVYTTNGTASGELRVDVFTTKGEIDVDLGSYQREAFDVNFISIDDDKTYTDPMNHIGEFACLSPNRVRGGGNAVDFETLRNAVIDGVIDGAEFPITDVQVNYYLERKGYGLVSNVNNITHRQFLASRRLPAPTNNSVASAVGTMMAQAQASMEQLALSAHVKDNGDRITLLPTMLYDYNHGVITPLDDGRIAALRAASPETQARMILDGDYLYTPFHYVLDAASANFDVRPYYFGAPKVVRKTFVGDNDSSQLQATIDTYSIVRTTAGYRLQIKLKTDDQFKKLQDELVVVQMGYKPIGENNYASINGVLLGLDNNERVFQFDINTNFDVDSANNLYTTNMSMFDAMQLHFALAMEHDVDFTIIVDQVESPGYISNEIDEMVQDHLLSNTFMCVMRERLTVRFGYELTDLWRRNRTVLSEESYLKYEADIPAVWSETIFERDADGNRIIELVNGELEYNILHRQGDPVLDENGQPVAQYRKGDTVLNAEGLPVLVEPRKIHREFTMFLVDGMYYFATEASSAAYRDEIPMQVVDWVQGDIAVIRKQLLDESEIYFYPITTFGNTTAKVRDGLTSDITLDQSLNIIYYMDATSYRNTSLRPTLIETTKKIITQQLGQTRVVRSDIIAALKMAAGDDVEGVEVSGLGGTSDFGILTLSDDSVRLSIRKKPTVLSNEELMIEDDLTINFLRHA</sequence>
<reference evidence="1 2" key="1">
    <citation type="submission" date="2017-05" db="EMBL/GenBank/DDBJ databases">
        <authorList>
            <person name="Song R."/>
            <person name="Chenine A.L."/>
            <person name="Ruprecht R.M."/>
        </authorList>
    </citation>
    <scope>NUCLEOTIDE SEQUENCE [LARGE SCALE GENOMIC DNA]</scope>
</reference>
<accession>A0A1Y0T160</accession>
<dbReference type="EMBL" id="MF063068">
    <property type="protein sequence ID" value="ARV77258.1"/>
    <property type="molecule type" value="Genomic_DNA"/>
</dbReference>